<dbReference type="STRING" id="45066.Lgra_1919"/>
<reference evidence="4 6" key="2">
    <citation type="submission" date="2018-06" db="EMBL/GenBank/DDBJ databases">
        <authorList>
            <consortium name="Pathogen Informatics"/>
            <person name="Doyle S."/>
        </authorList>
    </citation>
    <scope>NUCLEOTIDE SEQUENCE [LARGE SCALE GENOMIC DNA]</scope>
    <source>
        <strain evidence="4 6">NCTC12388</strain>
    </source>
</reference>
<evidence type="ECO:0000256" key="1">
    <source>
        <dbReference type="SAM" id="Phobius"/>
    </source>
</evidence>
<dbReference type="Gene3D" id="3.40.50.1820">
    <property type="entry name" value="alpha/beta hydrolase"/>
    <property type="match status" value="1"/>
</dbReference>
<dbReference type="AlphaFoldDB" id="A0A378JGF7"/>
<dbReference type="RefSeq" id="WP_058499034.1">
    <property type="nucleotide sequence ID" value="NZ_CAAAHW010000014.1"/>
</dbReference>
<keyword evidence="1" id="KW-1133">Transmembrane helix</keyword>
<dbReference type="OrthoDB" id="9798884at2"/>
<dbReference type="PANTHER" id="PTHR12277">
    <property type="entry name" value="ALPHA/BETA HYDROLASE DOMAIN-CONTAINING PROTEIN"/>
    <property type="match status" value="1"/>
</dbReference>
<dbReference type="Proteomes" id="UP000054691">
    <property type="component" value="Unassembled WGS sequence"/>
</dbReference>
<keyword evidence="1" id="KW-0812">Transmembrane</keyword>
<dbReference type="InterPro" id="IPR022742">
    <property type="entry name" value="Hydrolase_4"/>
</dbReference>
<organism evidence="4 6">
    <name type="scientific">Legionella gratiana</name>
    <dbReference type="NCBI Taxonomy" id="45066"/>
    <lineage>
        <taxon>Bacteria</taxon>
        <taxon>Pseudomonadati</taxon>
        <taxon>Pseudomonadota</taxon>
        <taxon>Gammaproteobacteria</taxon>
        <taxon>Legionellales</taxon>
        <taxon>Legionellaceae</taxon>
        <taxon>Legionella</taxon>
    </lineage>
</organism>
<keyword evidence="3" id="KW-0378">Hydrolase</keyword>
<feature type="transmembrane region" description="Helical" evidence="1">
    <location>
        <begin position="6"/>
        <end position="23"/>
    </location>
</feature>
<dbReference type="GO" id="GO:0016787">
    <property type="term" value="F:hydrolase activity"/>
    <property type="evidence" value="ECO:0007669"/>
    <property type="project" value="UniProtKB-KW"/>
</dbReference>
<dbReference type="EMBL" id="LNYE01000022">
    <property type="protein sequence ID" value="KTD10953.1"/>
    <property type="molecule type" value="Genomic_DNA"/>
</dbReference>
<protein>
    <submittedName>
        <fullName evidence="3">Alpha/beta hydrolase family protein</fullName>
    </submittedName>
    <submittedName>
        <fullName evidence="4">Bem46 protein</fullName>
    </submittedName>
</protein>
<evidence type="ECO:0000259" key="2">
    <source>
        <dbReference type="Pfam" id="PF12146"/>
    </source>
</evidence>
<dbReference type="EMBL" id="UGOB01000001">
    <property type="protein sequence ID" value="STX45927.1"/>
    <property type="molecule type" value="Genomic_DNA"/>
</dbReference>
<evidence type="ECO:0000313" key="5">
    <source>
        <dbReference type="Proteomes" id="UP000054691"/>
    </source>
</evidence>
<evidence type="ECO:0000313" key="4">
    <source>
        <dbReference type="EMBL" id="STX45927.1"/>
    </source>
</evidence>
<keyword evidence="1" id="KW-0472">Membrane</keyword>
<dbReference type="SUPFAM" id="SSF53474">
    <property type="entry name" value="alpha/beta-Hydrolases"/>
    <property type="match status" value="1"/>
</dbReference>
<dbReference type="Proteomes" id="UP000254476">
    <property type="component" value="Unassembled WGS sequence"/>
</dbReference>
<reference evidence="3 5" key="1">
    <citation type="submission" date="2015-11" db="EMBL/GenBank/DDBJ databases">
        <title>Genomic analysis of 38 Legionella species identifies large and diverse effector repertoires.</title>
        <authorList>
            <person name="Burstein D."/>
            <person name="Amaro F."/>
            <person name="Zusman T."/>
            <person name="Lifshitz Z."/>
            <person name="Cohen O."/>
            <person name="Gilbert J.A."/>
            <person name="Pupko T."/>
            <person name="Shuman H.A."/>
            <person name="Segal G."/>
        </authorList>
    </citation>
    <scope>NUCLEOTIDE SEQUENCE [LARGE SCALE GENOMIC DNA]</scope>
    <source>
        <strain evidence="3 5">Lyon 8420412</strain>
    </source>
</reference>
<feature type="domain" description="Serine aminopeptidase S33" evidence="2">
    <location>
        <begin position="70"/>
        <end position="175"/>
    </location>
</feature>
<dbReference type="PANTHER" id="PTHR12277:SF81">
    <property type="entry name" value="PROTEIN ABHD13"/>
    <property type="match status" value="1"/>
</dbReference>
<evidence type="ECO:0000313" key="6">
    <source>
        <dbReference type="Proteomes" id="UP000254476"/>
    </source>
</evidence>
<name>A0A378JGF7_9GAMM</name>
<dbReference type="Pfam" id="PF12146">
    <property type="entry name" value="Hydrolase_4"/>
    <property type="match status" value="1"/>
</dbReference>
<evidence type="ECO:0000313" key="3">
    <source>
        <dbReference type="EMBL" id="KTD10953.1"/>
    </source>
</evidence>
<dbReference type="InterPro" id="IPR029058">
    <property type="entry name" value="AB_hydrolase_fold"/>
</dbReference>
<sequence>MILKQFFLLLFLILLIFVIAYFLQRHFIYFPAIEKPNPQDFQAQDMQVIQIHVTDELTLSSWYKPPMDKKPTILYLHGNAGHIGYRMYLARQFISAGFGVLLLEYRGYGGNPGSPTELGFYQDGRAAMQFLRQQGIQENNIVLYGESLGTGVATQLATEFSICALVLQSPFSSLTALARYHYFWLPIPVIDKYDSLSRIQKIQAPILIVHGQLDEIVPYTQGLTLFHFANQPKKWLEFPDKGHHNLWDAHFADVVIHFIHAYCNHSKQ</sequence>
<accession>A0A378JGF7</accession>
<proteinExistence type="predicted"/>
<keyword evidence="5" id="KW-1185">Reference proteome</keyword>
<gene>
    <name evidence="3" type="ORF">Lgra_1919</name>
    <name evidence="4" type="ORF">NCTC12388_02671</name>
</gene>